<keyword evidence="1" id="KW-0175">Coiled coil</keyword>
<feature type="region of interest" description="Disordered" evidence="2">
    <location>
        <begin position="1"/>
        <end position="30"/>
    </location>
</feature>
<evidence type="ECO:0000313" key="3">
    <source>
        <dbReference type="EMBL" id="SUZ58380.1"/>
    </source>
</evidence>
<protein>
    <submittedName>
        <fullName evidence="3">Uncharacterized protein</fullName>
    </submittedName>
</protein>
<sequence>MIWGCGGSQAPQSRPSPPKPIATTAQVPTAGGSAQERLEFFPTANRARENIGTLITLSESRVDATITALSDELITTSENNEMTSLQSQEETTFKDLIFDLDAFIGYLPTDSKSYATTTKGRNNLESKYASYSLSVSGSAIDQVIDEIEKSAIESNARVLVEELRTIESALPLPPDSLETGSTFIFESDSVDLFFEVVKSVEEMTKEMEELRQTVADYGTAKQEMVSFLDREKKLTTDLEESKSRIDQLSARIDTTRTTQTQVADSMGTVIRQTDAALKDQIGNLSVSIVDSITSQKSESDSLFFSLGTSMSFFRTQIDSLKGVVRYYEFAEKGLPELDEDVLNILKLPVLRHKITLKNGTVIVGYKLAENLDVIIMETTLGKLVIDQNYILEYDEQYFPGPKVEFVGDYEKIEYPNREEFLGRVRNIGKKRADFVKVIFFLWDSTTDPLGVGEAMVDGATTKFTTGVISDASLEPGQMGTYRVLVEKQKGTKISYRTNEVTWRDYKAKE</sequence>
<dbReference type="AlphaFoldDB" id="A0A381NV02"/>
<accession>A0A381NV02</accession>
<organism evidence="3">
    <name type="scientific">marine metagenome</name>
    <dbReference type="NCBI Taxonomy" id="408172"/>
    <lineage>
        <taxon>unclassified sequences</taxon>
        <taxon>metagenomes</taxon>
        <taxon>ecological metagenomes</taxon>
    </lineage>
</organism>
<gene>
    <name evidence="3" type="ORF">METZ01_LOCUS11234</name>
</gene>
<evidence type="ECO:0000256" key="2">
    <source>
        <dbReference type="SAM" id="MobiDB-lite"/>
    </source>
</evidence>
<evidence type="ECO:0000256" key="1">
    <source>
        <dbReference type="SAM" id="Coils"/>
    </source>
</evidence>
<name>A0A381NV02_9ZZZZ</name>
<feature type="coiled-coil region" evidence="1">
    <location>
        <begin position="200"/>
        <end position="258"/>
    </location>
</feature>
<reference evidence="3" key="1">
    <citation type="submission" date="2018-05" db="EMBL/GenBank/DDBJ databases">
        <authorList>
            <person name="Lanie J.A."/>
            <person name="Ng W.-L."/>
            <person name="Kazmierczak K.M."/>
            <person name="Andrzejewski T.M."/>
            <person name="Davidsen T.M."/>
            <person name="Wayne K.J."/>
            <person name="Tettelin H."/>
            <person name="Glass J.I."/>
            <person name="Rusch D."/>
            <person name="Podicherti R."/>
            <person name="Tsui H.-C.T."/>
            <person name="Winkler M.E."/>
        </authorList>
    </citation>
    <scope>NUCLEOTIDE SEQUENCE</scope>
</reference>
<dbReference type="EMBL" id="UINC01000616">
    <property type="protein sequence ID" value="SUZ58380.1"/>
    <property type="molecule type" value="Genomic_DNA"/>
</dbReference>
<proteinExistence type="predicted"/>